<sequence>MSEHPDPERYWKHRRAGYYYGMAWAFAQTPWWAVIELLSPGSLSAMGAVIGWSYGISGTLIVSYYGGNMAQEVAKAKWGR</sequence>
<gene>
    <name evidence="2" type="ORF">ACFQQA_15280</name>
</gene>
<dbReference type="EMBL" id="JBHTBD010000007">
    <property type="protein sequence ID" value="MFC7296084.1"/>
    <property type="molecule type" value="Genomic_DNA"/>
</dbReference>
<proteinExistence type="predicted"/>
<evidence type="ECO:0000313" key="2">
    <source>
        <dbReference type="EMBL" id="MFC7296084.1"/>
    </source>
</evidence>
<reference evidence="3" key="1">
    <citation type="journal article" date="2019" name="Int. J. Syst. Evol. Microbiol.">
        <title>The Global Catalogue of Microorganisms (GCM) 10K type strain sequencing project: providing services to taxonomists for standard genome sequencing and annotation.</title>
        <authorList>
            <consortium name="The Broad Institute Genomics Platform"/>
            <consortium name="The Broad Institute Genome Sequencing Center for Infectious Disease"/>
            <person name="Wu L."/>
            <person name="Ma J."/>
        </authorList>
    </citation>
    <scope>NUCLEOTIDE SEQUENCE [LARGE SCALE GENOMIC DNA]</scope>
    <source>
        <strain evidence="3">CCUG 60559</strain>
    </source>
</reference>
<dbReference type="RefSeq" id="WP_100689432.1">
    <property type="nucleotide sequence ID" value="NZ_JBHTBD010000007.1"/>
</dbReference>
<comment type="caution">
    <text evidence="2">The sequence shown here is derived from an EMBL/GenBank/DDBJ whole genome shotgun (WGS) entry which is preliminary data.</text>
</comment>
<name>A0ABW2IXV6_9GAMM</name>
<evidence type="ECO:0000313" key="3">
    <source>
        <dbReference type="Proteomes" id="UP001596506"/>
    </source>
</evidence>
<keyword evidence="1" id="KW-0812">Transmembrane</keyword>
<keyword evidence="3" id="KW-1185">Reference proteome</keyword>
<keyword evidence="1" id="KW-0472">Membrane</keyword>
<protein>
    <submittedName>
        <fullName evidence="2">Uncharacterized protein</fullName>
    </submittedName>
</protein>
<evidence type="ECO:0000256" key="1">
    <source>
        <dbReference type="SAM" id="Phobius"/>
    </source>
</evidence>
<feature type="transmembrane region" description="Helical" evidence="1">
    <location>
        <begin position="16"/>
        <end position="33"/>
    </location>
</feature>
<dbReference type="Proteomes" id="UP001596506">
    <property type="component" value="Unassembled WGS sequence"/>
</dbReference>
<accession>A0ABW2IXV6</accession>
<feature type="transmembrane region" description="Helical" evidence="1">
    <location>
        <begin position="45"/>
        <end position="67"/>
    </location>
</feature>
<organism evidence="2 3">
    <name type="scientific">Marinobacter aromaticivorans</name>
    <dbReference type="NCBI Taxonomy" id="1494078"/>
    <lineage>
        <taxon>Bacteria</taxon>
        <taxon>Pseudomonadati</taxon>
        <taxon>Pseudomonadota</taxon>
        <taxon>Gammaproteobacteria</taxon>
        <taxon>Pseudomonadales</taxon>
        <taxon>Marinobacteraceae</taxon>
        <taxon>Marinobacter</taxon>
    </lineage>
</organism>
<keyword evidence="1" id="KW-1133">Transmembrane helix</keyword>